<evidence type="ECO:0000256" key="4">
    <source>
        <dbReference type="ARBA" id="ARBA00022475"/>
    </source>
</evidence>
<feature type="transmembrane region" description="Helical" evidence="8">
    <location>
        <begin position="206"/>
        <end position="229"/>
    </location>
</feature>
<accession>A0A2R4XLB1</accession>
<dbReference type="Proteomes" id="UP000244571">
    <property type="component" value="Chromosome"/>
</dbReference>
<feature type="transmembrane region" description="Helical" evidence="8">
    <location>
        <begin position="47"/>
        <end position="69"/>
    </location>
</feature>
<keyword evidence="7 8" id="KW-0472">Membrane</keyword>
<evidence type="ECO:0000256" key="7">
    <source>
        <dbReference type="ARBA" id="ARBA00023136"/>
    </source>
</evidence>
<dbReference type="EMBL" id="CP028901">
    <property type="protein sequence ID" value="AWB34597.1"/>
    <property type="molecule type" value="Genomic_DNA"/>
</dbReference>
<feature type="transmembrane region" description="Helical" evidence="8">
    <location>
        <begin position="138"/>
        <end position="159"/>
    </location>
</feature>
<keyword evidence="5 8" id="KW-0812">Transmembrane</keyword>
<dbReference type="PANTHER" id="PTHR30269">
    <property type="entry name" value="TRANSMEMBRANE PROTEIN YFCA"/>
    <property type="match status" value="1"/>
</dbReference>
<evidence type="ECO:0000313" key="9">
    <source>
        <dbReference type="EMBL" id="AWB34597.1"/>
    </source>
</evidence>
<dbReference type="RefSeq" id="WP_108622013.1">
    <property type="nucleotide sequence ID" value="NZ_CP028901.1"/>
</dbReference>
<gene>
    <name evidence="9" type="ORF">DBV39_13730</name>
</gene>
<feature type="transmembrane region" description="Helical" evidence="8">
    <location>
        <begin position="81"/>
        <end position="100"/>
    </location>
</feature>
<dbReference type="PANTHER" id="PTHR30269:SF37">
    <property type="entry name" value="MEMBRANE TRANSPORTER PROTEIN"/>
    <property type="match status" value="1"/>
</dbReference>
<feature type="transmembrane region" description="Helical" evidence="8">
    <location>
        <begin position="235"/>
        <end position="252"/>
    </location>
</feature>
<reference evidence="9 10" key="1">
    <citation type="submission" date="2018-04" db="EMBL/GenBank/DDBJ databases">
        <title>Bordetella sp. HZ20 isolated from seawater.</title>
        <authorList>
            <person name="Sun C."/>
        </authorList>
    </citation>
    <scope>NUCLEOTIDE SEQUENCE [LARGE SCALE GENOMIC DNA]</scope>
    <source>
        <strain evidence="9 10">HZ20</strain>
    </source>
</reference>
<evidence type="ECO:0000256" key="2">
    <source>
        <dbReference type="ARBA" id="ARBA00009142"/>
    </source>
</evidence>
<organism evidence="9 10">
    <name type="scientific">Orrella marina</name>
    <dbReference type="NCBI Taxonomy" id="2163011"/>
    <lineage>
        <taxon>Bacteria</taxon>
        <taxon>Pseudomonadati</taxon>
        <taxon>Pseudomonadota</taxon>
        <taxon>Betaproteobacteria</taxon>
        <taxon>Burkholderiales</taxon>
        <taxon>Alcaligenaceae</taxon>
        <taxon>Orrella</taxon>
    </lineage>
</organism>
<protein>
    <recommendedName>
        <fullName evidence="8">Probable membrane transporter protein</fullName>
    </recommendedName>
</protein>
<evidence type="ECO:0000256" key="3">
    <source>
        <dbReference type="ARBA" id="ARBA00022448"/>
    </source>
</evidence>
<comment type="similarity">
    <text evidence="2 8">Belongs to the 4-toluene sulfonate uptake permease (TSUP) (TC 2.A.102) family.</text>
</comment>
<dbReference type="KEGG" id="boz:DBV39_13730"/>
<keyword evidence="3" id="KW-0813">Transport</keyword>
<evidence type="ECO:0000256" key="8">
    <source>
        <dbReference type="RuleBase" id="RU363041"/>
    </source>
</evidence>
<feature type="transmembrane region" description="Helical" evidence="8">
    <location>
        <begin position="12"/>
        <end position="41"/>
    </location>
</feature>
<feature type="transmembrane region" description="Helical" evidence="8">
    <location>
        <begin position="106"/>
        <end position="126"/>
    </location>
</feature>
<dbReference type="InterPro" id="IPR002781">
    <property type="entry name" value="TM_pro_TauE-like"/>
</dbReference>
<proteinExistence type="inferred from homology"/>
<evidence type="ECO:0000256" key="1">
    <source>
        <dbReference type="ARBA" id="ARBA00004651"/>
    </source>
</evidence>
<keyword evidence="4 8" id="KW-1003">Cell membrane</keyword>
<keyword evidence="6 8" id="KW-1133">Transmembrane helix</keyword>
<dbReference type="Pfam" id="PF01925">
    <property type="entry name" value="TauE"/>
    <property type="match status" value="1"/>
</dbReference>
<name>A0A2R4XLB1_9BURK</name>
<keyword evidence="10" id="KW-1185">Reference proteome</keyword>
<comment type="subcellular location">
    <subcellularLocation>
        <location evidence="1 8">Cell membrane</location>
        <topology evidence="1 8">Multi-pass membrane protein</topology>
    </subcellularLocation>
</comment>
<evidence type="ECO:0000256" key="5">
    <source>
        <dbReference type="ARBA" id="ARBA00022692"/>
    </source>
</evidence>
<dbReference type="InterPro" id="IPR052017">
    <property type="entry name" value="TSUP"/>
</dbReference>
<evidence type="ECO:0000313" key="10">
    <source>
        <dbReference type="Proteomes" id="UP000244571"/>
    </source>
</evidence>
<dbReference type="AlphaFoldDB" id="A0A2R4XLB1"/>
<evidence type="ECO:0000256" key="6">
    <source>
        <dbReference type="ARBA" id="ARBA00022989"/>
    </source>
</evidence>
<sequence length="253" mass="27512">MIDMWEQLFPTFSMFLVMLLATIAAATMRAFSGFGAGLLLAPVLSLYLQPVDVVAVVVMLNFVSTFQMLPSMWKDIDWPLVWRMVPPALIGIPVGGVLLAGLDADLLRRIVAGVVVVLSLILLAGWHYKGARGRLQDTIAGVASGILTSIGGIGGPPFVLYMMSAKGFSPVAFRIFFTVFFAVTQIATLLMLLLKGSLRPTQFAYTGAFLPIYVLATAFGSYLFVRALATRADQIKRISLWFLLIVGVVTFII</sequence>
<dbReference type="GO" id="GO:0005886">
    <property type="term" value="C:plasma membrane"/>
    <property type="evidence" value="ECO:0007669"/>
    <property type="project" value="UniProtKB-SubCell"/>
</dbReference>
<dbReference type="OrthoDB" id="7843147at2"/>
<feature type="transmembrane region" description="Helical" evidence="8">
    <location>
        <begin position="171"/>
        <end position="194"/>
    </location>
</feature>